<comment type="similarity">
    <text evidence="1 11">Belongs to the NAD-dependent glycerol-3-phosphate dehydrogenase family.</text>
</comment>
<evidence type="ECO:0000313" key="15">
    <source>
        <dbReference type="EMBL" id="VEU70141.1"/>
    </source>
</evidence>
<comment type="catalytic activity">
    <reaction evidence="12">
        <text>sn-glycerol 3-phosphate + NADP(+) = dihydroxyacetone phosphate + NADPH + H(+)</text>
        <dbReference type="Rhea" id="RHEA:11096"/>
        <dbReference type="ChEBI" id="CHEBI:15378"/>
        <dbReference type="ChEBI" id="CHEBI:57597"/>
        <dbReference type="ChEBI" id="CHEBI:57642"/>
        <dbReference type="ChEBI" id="CHEBI:57783"/>
        <dbReference type="ChEBI" id="CHEBI:58349"/>
        <dbReference type="EC" id="1.1.1.94"/>
    </reaction>
</comment>
<dbReference type="GO" id="GO:0046168">
    <property type="term" value="P:glycerol-3-phosphate catabolic process"/>
    <property type="evidence" value="ECO:0007669"/>
    <property type="project" value="InterPro"/>
</dbReference>
<feature type="binding site" evidence="9">
    <location>
        <begin position="263"/>
        <end position="264"/>
    </location>
    <ligand>
        <name>substrate</name>
    </ligand>
</feature>
<gene>
    <name evidence="15" type="primary">gpsA</name>
    <name evidence="15" type="ORF">NCTC10194_00132</name>
</gene>
<dbReference type="SUPFAM" id="SSF51735">
    <property type="entry name" value="NAD(P)-binding Rossmann-fold domains"/>
    <property type="match status" value="1"/>
</dbReference>
<keyword evidence="3 11" id="KW-0560">Oxidoreductase</keyword>
<dbReference type="InterPro" id="IPR006168">
    <property type="entry name" value="G3P_DH_NAD-dep"/>
</dbReference>
<dbReference type="SUPFAM" id="SSF48179">
    <property type="entry name" value="6-phosphogluconate dehydrogenase C-terminal domain-like"/>
    <property type="match status" value="1"/>
</dbReference>
<dbReference type="KEGG" id="mgly:NCTC10194_00132"/>
<evidence type="ECO:0000256" key="5">
    <source>
        <dbReference type="ARBA" id="ARBA00023098"/>
    </source>
</evidence>
<evidence type="ECO:0000256" key="2">
    <source>
        <dbReference type="ARBA" id="ARBA00022516"/>
    </source>
</evidence>
<accession>A0A449AUE8</accession>
<name>A0A449AUE8_9BACT</name>
<dbReference type="Gene3D" id="3.40.50.720">
    <property type="entry name" value="NAD(P)-binding Rossmann-like Domain"/>
    <property type="match status" value="1"/>
</dbReference>
<dbReference type="RefSeq" id="WP_027333628.1">
    <property type="nucleotide sequence ID" value="NZ_LR215024.1"/>
</dbReference>
<proteinExistence type="inferred from homology"/>
<feature type="domain" description="Glycerol-3-phosphate dehydrogenase NAD-dependent C-terminal" evidence="14">
    <location>
        <begin position="187"/>
        <end position="327"/>
    </location>
</feature>
<feature type="binding site" evidence="10">
    <location>
        <position position="87"/>
    </location>
    <ligand>
        <name>NAD(+)</name>
        <dbReference type="ChEBI" id="CHEBI:57540"/>
    </ligand>
</feature>
<keyword evidence="6" id="KW-0594">Phospholipid biosynthesis</keyword>
<dbReference type="GO" id="GO:0005975">
    <property type="term" value="P:carbohydrate metabolic process"/>
    <property type="evidence" value="ECO:0007669"/>
    <property type="project" value="InterPro"/>
</dbReference>
<evidence type="ECO:0000256" key="3">
    <source>
        <dbReference type="ARBA" id="ARBA00023002"/>
    </source>
</evidence>
<keyword evidence="5" id="KW-0443">Lipid metabolism</keyword>
<dbReference type="EMBL" id="LR215024">
    <property type="protein sequence ID" value="VEU70141.1"/>
    <property type="molecule type" value="Genomic_DNA"/>
</dbReference>
<keyword evidence="16" id="KW-1185">Reference proteome</keyword>
<evidence type="ECO:0000256" key="8">
    <source>
        <dbReference type="PIRSR" id="PIRSR000114-1"/>
    </source>
</evidence>
<dbReference type="Pfam" id="PF07479">
    <property type="entry name" value="NAD_Gly3P_dh_C"/>
    <property type="match status" value="1"/>
</dbReference>
<dbReference type="Pfam" id="PF01210">
    <property type="entry name" value="NAD_Gly3P_dh_N"/>
    <property type="match status" value="1"/>
</dbReference>
<dbReference type="GO" id="GO:0008654">
    <property type="term" value="P:phospholipid biosynthetic process"/>
    <property type="evidence" value="ECO:0007669"/>
    <property type="project" value="UniProtKB-KW"/>
</dbReference>
<feature type="binding site" evidence="10">
    <location>
        <position position="263"/>
    </location>
    <ligand>
        <name>NAD(+)</name>
        <dbReference type="ChEBI" id="CHEBI:57540"/>
    </ligand>
</feature>
<keyword evidence="4 10" id="KW-0520">NAD</keyword>
<organism evidence="15 16">
    <name type="scientific">Mycoplasmopsis glycophila</name>
    <dbReference type="NCBI Taxonomy" id="171285"/>
    <lineage>
        <taxon>Bacteria</taxon>
        <taxon>Bacillati</taxon>
        <taxon>Mycoplasmatota</taxon>
        <taxon>Mycoplasmoidales</taxon>
        <taxon>Metamycoplasmataceae</taxon>
        <taxon>Mycoplasmopsis</taxon>
    </lineage>
</organism>
<evidence type="ECO:0000256" key="9">
    <source>
        <dbReference type="PIRSR" id="PIRSR000114-2"/>
    </source>
</evidence>
<evidence type="ECO:0000256" key="11">
    <source>
        <dbReference type="RuleBase" id="RU000437"/>
    </source>
</evidence>
<evidence type="ECO:0000256" key="7">
    <source>
        <dbReference type="ARBA" id="ARBA00023264"/>
    </source>
</evidence>
<dbReference type="InterPro" id="IPR036291">
    <property type="entry name" value="NAD(P)-bd_dom_sf"/>
</dbReference>
<evidence type="ECO:0000256" key="4">
    <source>
        <dbReference type="ARBA" id="ARBA00023027"/>
    </source>
</evidence>
<dbReference type="GO" id="GO:0051287">
    <property type="term" value="F:NAD binding"/>
    <property type="evidence" value="ECO:0007669"/>
    <property type="project" value="InterPro"/>
</dbReference>
<feature type="binding site" evidence="10">
    <location>
        <position position="145"/>
    </location>
    <ligand>
        <name>NAD(+)</name>
        <dbReference type="ChEBI" id="CHEBI:57540"/>
    </ligand>
</feature>
<dbReference type="GO" id="GO:0005829">
    <property type="term" value="C:cytosol"/>
    <property type="evidence" value="ECO:0007669"/>
    <property type="project" value="TreeGrafter"/>
</dbReference>
<evidence type="ECO:0000256" key="12">
    <source>
        <dbReference type="RuleBase" id="RU000439"/>
    </source>
</evidence>
<dbReference type="InterPro" id="IPR013328">
    <property type="entry name" value="6PGD_dom2"/>
</dbReference>
<dbReference type="AlphaFoldDB" id="A0A449AUE8"/>
<dbReference type="PRINTS" id="PR00077">
    <property type="entry name" value="GPDHDRGNASE"/>
</dbReference>
<dbReference type="InterPro" id="IPR008927">
    <property type="entry name" value="6-PGluconate_DH-like_C_sf"/>
</dbReference>
<keyword evidence="2" id="KW-0444">Lipid biosynthesis</keyword>
<dbReference type="InterPro" id="IPR006109">
    <property type="entry name" value="G3P_DH_NAD-dep_C"/>
</dbReference>
<feature type="domain" description="Glycerol-3-phosphate dehydrogenase NAD-dependent N-terminal" evidence="13">
    <location>
        <begin position="8"/>
        <end position="162"/>
    </location>
</feature>
<keyword evidence="7" id="KW-1208">Phospholipid metabolism</keyword>
<protein>
    <recommendedName>
        <fullName evidence="12">Glycerol-3-phosphate dehydrogenase</fullName>
        <ecNumber evidence="12">1.1.1.94</ecNumber>
    </recommendedName>
</protein>
<dbReference type="PIRSF" id="PIRSF000114">
    <property type="entry name" value="Glycerol-3-P_dh"/>
    <property type="match status" value="1"/>
</dbReference>
<reference evidence="15 16" key="1">
    <citation type="submission" date="2019-01" db="EMBL/GenBank/DDBJ databases">
        <authorList>
            <consortium name="Pathogen Informatics"/>
        </authorList>
    </citation>
    <scope>NUCLEOTIDE SEQUENCE [LARGE SCALE GENOMIC DNA]</scope>
    <source>
        <strain evidence="15 16">NCTC10194</strain>
    </source>
</reference>
<evidence type="ECO:0000256" key="10">
    <source>
        <dbReference type="PIRSR" id="PIRSR000114-3"/>
    </source>
</evidence>
<sequence>MCKKTKFGFIGTGAWSSALANVLSHNDYQSMLYGIDQNEIQDIAKGFNTKYFSSREFFNHENIFVTNKLSELIKFSDVIVLGIPSQFVQSVLKELQNELKYKKIDLINLSKGFEPNSEKPFSEFIKKKFKRNLKNLATFIGPSFAVEVFNEQFTTINVVGENVEYINSLTKAFNNNFFNLVPEQNEVGAEIFAAIKNVLAIGMGIISIIYESINTNAALLTMGIQEISKIVKELNPNVNNSEVAMSFAGIGDVFLTCSSTKSRNYRFGQQIAEIGLEKTLEENSRTVEGIETAKTLAKILKKHDIDVPFLKNILSIISGQKNPLKILDFIKN</sequence>
<evidence type="ECO:0000256" key="6">
    <source>
        <dbReference type="ARBA" id="ARBA00023209"/>
    </source>
</evidence>
<dbReference type="PANTHER" id="PTHR11728:SF1">
    <property type="entry name" value="GLYCEROL-3-PHOSPHATE DEHYDROGENASE [NAD(+)] 2, CHLOROPLASTIC"/>
    <property type="match status" value="1"/>
</dbReference>
<evidence type="ECO:0000313" key="16">
    <source>
        <dbReference type="Proteomes" id="UP000290815"/>
    </source>
</evidence>
<dbReference type="PANTHER" id="PTHR11728">
    <property type="entry name" value="GLYCEROL-3-PHOSPHATE DEHYDROGENASE"/>
    <property type="match status" value="1"/>
</dbReference>
<dbReference type="Proteomes" id="UP000290815">
    <property type="component" value="Chromosome"/>
</dbReference>
<dbReference type="EC" id="1.1.1.94" evidence="12"/>
<evidence type="ECO:0000259" key="13">
    <source>
        <dbReference type="Pfam" id="PF01210"/>
    </source>
</evidence>
<dbReference type="Gene3D" id="1.10.1040.10">
    <property type="entry name" value="N-(1-d-carboxylethyl)-l-norvaline Dehydrogenase, domain 2"/>
    <property type="match status" value="1"/>
</dbReference>
<evidence type="ECO:0000256" key="1">
    <source>
        <dbReference type="ARBA" id="ARBA00011009"/>
    </source>
</evidence>
<dbReference type="InterPro" id="IPR011128">
    <property type="entry name" value="G3P_DH_NAD-dep_N"/>
</dbReference>
<evidence type="ECO:0000259" key="14">
    <source>
        <dbReference type="Pfam" id="PF07479"/>
    </source>
</evidence>
<feature type="binding site" evidence="9">
    <location>
        <position position="111"/>
    </location>
    <ligand>
        <name>substrate</name>
    </ligand>
</feature>
<feature type="active site" description="Proton acceptor" evidence="8">
    <location>
        <position position="196"/>
    </location>
</feature>
<dbReference type="GO" id="GO:0141153">
    <property type="term" value="F:glycerol-3-phosphate dehydrogenase (NADP+) activity"/>
    <property type="evidence" value="ECO:0007669"/>
    <property type="project" value="RHEA"/>
</dbReference>